<comment type="caution">
    <text evidence="1">The sequence shown here is derived from an EMBL/GenBank/DDBJ whole genome shotgun (WGS) entry which is preliminary data.</text>
</comment>
<dbReference type="Proteomes" id="UP001157502">
    <property type="component" value="Chromosome 4"/>
</dbReference>
<keyword evidence="2" id="KW-1185">Reference proteome</keyword>
<gene>
    <name evidence="1" type="ORF">DPEC_G00047620</name>
</gene>
<evidence type="ECO:0000313" key="1">
    <source>
        <dbReference type="EMBL" id="KAJ8012894.1"/>
    </source>
</evidence>
<evidence type="ECO:0000313" key="2">
    <source>
        <dbReference type="Proteomes" id="UP001157502"/>
    </source>
</evidence>
<reference evidence="1" key="1">
    <citation type="submission" date="2021-05" db="EMBL/GenBank/DDBJ databases">
        <authorList>
            <person name="Pan Q."/>
            <person name="Jouanno E."/>
            <person name="Zahm M."/>
            <person name="Klopp C."/>
            <person name="Cabau C."/>
            <person name="Louis A."/>
            <person name="Berthelot C."/>
            <person name="Parey E."/>
            <person name="Roest Crollius H."/>
            <person name="Montfort J."/>
            <person name="Robinson-Rechavi M."/>
            <person name="Bouchez O."/>
            <person name="Lampietro C."/>
            <person name="Lopez Roques C."/>
            <person name="Donnadieu C."/>
            <person name="Postlethwait J."/>
            <person name="Bobe J."/>
            <person name="Dillon D."/>
            <person name="Chandos A."/>
            <person name="von Hippel F."/>
            <person name="Guiguen Y."/>
        </authorList>
    </citation>
    <scope>NUCLEOTIDE SEQUENCE</scope>
    <source>
        <strain evidence="1">YG-Jan2019</strain>
    </source>
</reference>
<proteinExistence type="predicted"/>
<protein>
    <submittedName>
        <fullName evidence="1">Uncharacterized protein</fullName>
    </submittedName>
</protein>
<accession>A0ACC2HA96</accession>
<name>A0ACC2HA96_DALPE</name>
<organism evidence="1 2">
    <name type="scientific">Dallia pectoralis</name>
    <name type="common">Alaska blackfish</name>
    <dbReference type="NCBI Taxonomy" id="75939"/>
    <lineage>
        <taxon>Eukaryota</taxon>
        <taxon>Metazoa</taxon>
        <taxon>Chordata</taxon>
        <taxon>Craniata</taxon>
        <taxon>Vertebrata</taxon>
        <taxon>Euteleostomi</taxon>
        <taxon>Actinopterygii</taxon>
        <taxon>Neopterygii</taxon>
        <taxon>Teleostei</taxon>
        <taxon>Protacanthopterygii</taxon>
        <taxon>Esociformes</taxon>
        <taxon>Umbridae</taxon>
        <taxon>Dallia</taxon>
    </lineage>
</organism>
<sequence length="963" mass="107786">MPAKPTYYSLRTYPYLLSNKISFEAYLIQRLIPESTVLTVTNGNCSAQALQCKVNLCLKFNAGGAPKNFQLNHNVKNVVMQPMHAMRRIVVTLKDNSVVSLEKIPPPVADKMKEYLEKLKQGKPTVLKTSQGSASFGVLGNRSAKNETSPPGERQTPQRRSSVDNREDTTPRKPLGSPSRGASTPSRSGLSENRSEKRKRLLTPDSDLTEDYPKENDSSSNNKAMSDTSRKFLLSCKDKLKQVEENRNSVQLVSAPLQPTSFYGSRSVTKDYSSHSFLDRSSASQTPTAKRSLALPNHSTPFKKGRPTLDYGGWNRPRPSTLAQPQPPLQGFSNLGNTCYMNAILQSLFSLPSFSNDLLKQGIPWKKVPANALLRRFAHLLAKKDISCPEVKKDLLRRVKSAISSTAERFSGYMQNDAHEFLSQCLDQLKEDVEKMNKSWKSESPAAAWDDPPQQATAARPGEETDTSRIYTCPVVVNMEFEVQHTITCKGCGEVVTKREQFNDLSIDLPRRKKTLPLRSIQDSLDLFFRMEEIEYLCEKCGGKTATVTHKFSRLPRVLILHLKRYSFNAQLSLNSKLGQQVMIPRYLTLLSHCTDATRPPLTLGWSAHAAMSRTLKASQLNTSSLVRKVALKTVGGTSSNVVDSDSEEELTRKAMNRKRRLSECLADDDRADETHRGVHTDAVADYNGINDEDMLAAVLEMSRHDAGLSCPAPDDEPTSSPDTGYGDVELDAQELNYHPDPLETDTKPSADVLDSLDLTMDENKENQTPEGVQGELEWMQQYNLDQEREEQELQQALAQSLKEHEAQEMREDDDLKRATELSLQEFNNSLPELQCSDDDSGNEEVLDMEYSEAEAEDLKKNSESGDLANSFRLISVVSHIGSSSSSGHYISDVYDMKKQSWLTYNDLDVSRTQEATVQMDRDRSGYIFFYMHKDVFEELSELERTGSSGGTSDAGRTVLQPL</sequence>
<dbReference type="EMBL" id="CM055731">
    <property type="protein sequence ID" value="KAJ8012894.1"/>
    <property type="molecule type" value="Genomic_DNA"/>
</dbReference>